<organism evidence="1 2">
    <name type="scientific">Haloarcula vallismortis</name>
    <name type="common">Halobacterium vallismortis</name>
    <dbReference type="NCBI Taxonomy" id="28442"/>
    <lineage>
        <taxon>Archaea</taxon>
        <taxon>Methanobacteriati</taxon>
        <taxon>Methanobacteriota</taxon>
        <taxon>Stenosarchaea group</taxon>
        <taxon>Halobacteria</taxon>
        <taxon>Halobacteriales</taxon>
        <taxon>Haloarculaceae</taxon>
        <taxon>Haloarcula</taxon>
    </lineage>
</organism>
<dbReference type="RefSeq" id="WP_004515762.1">
    <property type="nucleotide sequence ID" value="NZ_FNOF01000024.1"/>
</dbReference>
<dbReference type="Pfam" id="PF09954">
    <property type="entry name" value="DUF2188"/>
    <property type="match status" value="1"/>
</dbReference>
<dbReference type="AlphaFoldDB" id="A0A1H3ADY6"/>
<dbReference type="Proteomes" id="UP000182573">
    <property type="component" value="Unassembled WGS sequence"/>
</dbReference>
<dbReference type="EMBL" id="FNOF01000024">
    <property type="protein sequence ID" value="SDX27927.1"/>
    <property type="molecule type" value="Genomic_DNA"/>
</dbReference>
<protein>
    <submittedName>
        <fullName evidence="1">Uncharacterized protein</fullName>
    </submittedName>
</protein>
<evidence type="ECO:0000313" key="1">
    <source>
        <dbReference type="EMBL" id="SDX27927.1"/>
    </source>
</evidence>
<reference evidence="1 2" key="1">
    <citation type="submission" date="2016-10" db="EMBL/GenBank/DDBJ databases">
        <authorList>
            <person name="de Groot N.N."/>
        </authorList>
    </citation>
    <scope>NUCLEOTIDE SEQUENCE [LARGE SCALE GENOMIC DNA]</scope>
    <source>
        <strain evidence="1 2">DSM 3756</strain>
    </source>
</reference>
<evidence type="ECO:0000313" key="2">
    <source>
        <dbReference type="Proteomes" id="UP000182573"/>
    </source>
</evidence>
<accession>A0A1H3ADY6</accession>
<sequence length="102" mass="11333">MAQILETAKKAGNAVLDAGENFHENELQSRRSQRLTKLRVTQVTDQFGRKAWAIKKNGAIFDDAFSTKDAAVSTAKSLARDISPARLTVEYTDGTVQEKKDY</sequence>
<dbReference type="InterPro" id="IPR018691">
    <property type="entry name" value="DUF2188"/>
</dbReference>
<proteinExistence type="predicted"/>
<name>A0A1H3ADY6_HALVA</name>
<gene>
    <name evidence="1" type="ORF">SAMN05443574_12418</name>
</gene>